<keyword evidence="1" id="KW-1003">Cell membrane</keyword>
<feature type="region of interest" description="Disordered" evidence="2">
    <location>
        <begin position="261"/>
        <end position="294"/>
    </location>
</feature>
<dbReference type="PROSITE" id="PS50895">
    <property type="entry name" value="SURF1"/>
    <property type="match status" value="1"/>
</dbReference>
<comment type="caution">
    <text evidence="3">The sequence shown here is derived from an EMBL/GenBank/DDBJ whole genome shotgun (WGS) entry which is preliminary data.</text>
</comment>
<dbReference type="EMBL" id="JBHMDM010000005">
    <property type="protein sequence ID" value="MFB9377317.1"/>
    <property type="molecule type" value="Genomic_DNA"/>
</dbReference>
<evidence type="ECO:0000256" key="2">
    <source>
        <dbReference type="SAM" id="MobiDB-lite"/>
    </source>
</evidence>
<dbReference type="Pfam" id="PF02104">
    <property type="entry name" value="SURF1"/>
    <property type="match status" value="1"/>
</dbReference>
<keyword evidence="4" id="KW-1185">Reference proteome</keyword>
<evidence type="ECO:0000313" key="4">
    <source>
        <dbReference type="Proteomes" id="UP001589748"/>
    </source>
</evidence>
<comment type="subcellular location">
    <subcellularLocation>
        <location evidence="1">Cell membrane</location>
        <topology evidence="1">Multi-pass membrane protein</topology>
    </subcellularLocation>
</comment>
<name>A0ABV5LTA4_9ACTN</name>
<feature type="transmembrane region" description="Helical" evidence="1">
    <location>
        <begin position="231"/>
        <end position="252"/>
    </location>
</feature>
<gene>
    <name evidence="3" type="ORF">ACFFVI_10065</name>
</gene>
<dbReference type="InterPro" id="IPR002994">
    <property type="entry name" value="Surf1/Shy1"/>
</dbReference>
<comment type="similarity">
    <text evidence="1">Belongs to the SURF1 family.</text>
</comment>
<keyword evidence="1" id="KW-0472">Membrane</keyword>
<evidence type="ECO:0000313" key="3">
    <source>
        <dbReference type="EMBL" id="MFB9377317.1"/>
    </source>
</evidence>
<dbReference type="CDD" id="cd06662">
    <property type="entry name" value="SURF1"/>
    <property type="match status" value="1"/>
</dbReference>
<feature type="transmembrane region" description="Helical" evidence="1">
    <location>
        <begin position="20"/>
        <end position="42"/>
    </location>
</feature>
<dbReference type="RefSeq" id="WP_380139242.1">
    <property type="nucleotide sequence ID" value="NZ_JBHLUI010000010.1"/>
</dbReference>
<protein>
    <recommendedName>
        <fullName evidence="1">SURF1-like protein</fullName>
    </recommendedName>
</protein>
<proteinExistence type="inferred from homology"/>
<feature type="compositionally biased region" description="Basic and acidic residues" evidence="2">
    <location>
        <begin position="261"/>
        <end position="274"/>
    </location>
</feature>
<keyword evidence="1" id="KW-0812">Transmembrane</keyword>
<accession>A0ABV5LTA4</accession>
<reference evidence="3 4" key="1">
    <citation type="submission" date="2024-09" db="EMBL/GenBank/DDBJ databases">
        <authorList>
            <person name="Sun Q."/>
            <person name="Mori K."/>
        </authorList>
    </citation>
    <scope>NUCLEOTIDE SEQUENCE [LARGE SCALE GENOMIC DNA]</scope>
    <source>
        <strain evidence="3 4">TISTR 1856</strain>
    </source>
</reference>
<dbReference type="Proteomes" id="UP001589748">
    <property type="component" value="Unassembled WGS sequence"/>
</dbReference>
<sequence length="294" mass="30488">MPPPTPDAPVRPAPPPRLTSRTLGITIATALAIAVCLVLGGWQWERGNVVVSEPPAGKPVVAIGDVVDAGAAAGTPEAILSSDEVGRRVTLSGTFDPALDLLVVGRRDDGRDGAWALGMVRLADGSGIPVVRGWVPAGDPAPPLPVGPVEVAGVVQPPEGADRAPSQDALPPGQVWIVSAAQLVNQVDYPVANTYVTATGVDGLAPEADGLRTVPPADPGSATRRLDLRNLAYAAQWWVFALFAGVVGWRAVRDDRALVRARAEAREDAPERSEGPPPGGDPGTDDVQEELTKR</sequence>
<feature type="compositionally biased region" description="Acidic residues" evidence="2">
    <location>
        <begin position="283"/>
        <end position="294"/>
    </location>
</feature>
<evidence type="ECO:0000256" key="1">
    <source>
        <dbReference type="RuleBase" id="RU363076"/>
    </source>
</evidence>
<organism evidence="3 4">
    <name type="scientific">Kineococcus gynurae</name>
    <dbReference type="NCBI Taxonomy" id="452979"/>
    <lineage>
        <taxon>Bacteria</taxon>
        <taxon>Bacillati</taxon>
        <taxon>Actinomycetota</taxon>
        <taxon>Actinomycetes</taxon>
        <taxon>Kineosporiales</taxon>
        <taxon>Kineosporiaceae</taxon>
        <taxon>Kineococcus</taxon>
    </lineage>
</organism>
<keyword evidence="1" id="KW-1133">Transmembrane helix</keyword>